<dbReference type="AlphaFoldDB" id="A0A9Q9AZL8"/>
<name>A0A9Q9AZL8_9PEZI</name>
<feature type="region of interest" description="Disordered" evidence="1">
    <location>
        <begin position="248"/>
        <end position="289"/>
    </location>
</feature>
<accession>A0A9Q9AZL8</accession>
<feature type="compositionally biased region" description="Basic and acidic residues" evidence="1">
    <location>
        <begin position="248"/>
        <end position="268"/>
    </location>
</feature>
<keyword evidence="3" id="KW-1185">Reference proteome</keyword>
<evidence type="ECO:0000313" key="2">
    <source>
        <dbReference type="EMBL" id="USW53576.1"/>
    </source>
</evidence>
<evidence type="ECO:0000313" key="3">
    <source>
        <dbReference type="Proteomes" id="UP001056384"/>
    </source>
</evidence>
<organism evidence="2 3">
    <name type="scientific">Septoria linicola</name>
    <dbReference type="NCBI Taxonomy" id="215465"/>
    <lineage>
        <taxon>Eukaryota</taxon>
        <taxon>Fungi</taxon>
        <taxon>Dikarya</taxon>
        <taxon>Ascomycota</taxon>
        <taxon>Pezizomycotina</taxon>
        <taxon>Dothideomycetes</taxon>
        <taxon>Dothideomycetidae</taxon>
        <taxon>Mycosphaerellales</taxon>
        <taxon>Mycosphaerellaceae</taxon>
        <taxon>Septoria</taxon>
    </lineage>
</organism>
<feature type="compositionally biased region" description="Basic and acidic residues" evidence="1">
    <location>
        <begin position="10"/>
        <end position="20"/>
    </location>
</feature>
<evidence type="ECO:0000256" key="1">
    <source>
        <dbReference type="SAM" id="MobiDB-lite"/>
    </source>
</evidence>
<sequence>MNLFKRKKDKASVESTRDTPLENGDNGQEKPAKSSMTDKTMTLLKPYMKQAQSWTAKEASDAKRELQKAAGLGSRPNVIPEGEALVVGEPRVVELGWHPVAGATGKWFAEKTMIGNKISQKIGKYPDPTQHWAVIVGDYVHQLWMDENLDVIYINEKLKREDWTLYEVGKTRFNDQALGEASRMTIHNMREKRPAYNLISNNCQNFAVELLKAVQVGSHHEFGTTFAIYQRATGKGAIMDLFADKPGPEAPLDVKQDEAGRPNLKRQDTASFAQQVMDQNTTKLDHDGG</sequence>
<protein>
    <recommendedName>
        <fullName evidence="4">DUF862-domain-containing protein</fullName>
    </recommendedName>
</protein>
<feature type="compositionally biased region" description="Polar residues" evidence="1">
    <location>
        <begin position="269"/>
        <end position="282"/>
    </location>
</feature>
<proteinExistence type="predicted"/>
<evidence type="ECO:0008006" key="4">
    <source>
        <dbReference type="Google" id="ProtNLM"/>
    </source>
</evidence>
<feature type="region of interest" description="Disordered" evidence="1">
    <location>
        <begin position="1"/>
        <end position="41"/>
    </location>
</feature>
<dbReference type="EMBL" id="CP099422">
    <property type="protein sequence ID" value="USW53576.1"/>
    <property type="molecule type" value="Genomic_DNA"/>
</dbReference>
<gene>
    <name evidence="2" type="ORF">Slin15195_G068950</name>
</gene>
<dbReference type="Proteomes" id="UP001056384">
    <property type="component" value="Chromosome 5"/>
</dbReference>
<reference evidence="2" key="1">
    <citation type="submission" date="2022-06" db="EMBL/GenBank/DDBJ databases">
        <title>Complete genome sequences of two strains of the flax pathogen Septoria linicola.</title>
        <authorList>
            <person name="Lapalu N."/>
            <person name="Simon A."/>
            <person name="Demenou B."/>
            <person name="Paumier D."/>
            <person name="Guillot M.-P."/>
            <person name="Gout L."/>
            <person name="Valade R."/>
        </authorList>
    </citation>
    <scope>NUCLEOTIDE SEQUENCE</scope>
    <source>
        <strain evidence="2">SE15195</strain>
    </source>
</reference>